<keyword evidence="2" id="KW-1185">Reference proteome</keyword>
<dbReference type="Proteomes" id="UP000887566">
    <property type="component" value="Unplaced"/>
</dbReference>
<reference evidence="3" key="1">
    <citation type="submission" date="2022-11" db="UniProtKB">
        <authorList>
            <consortium name="WormBaseParasite"/>
        </authorList>
    </citation>
    <scope>IDENTIFICATION</scope>
</reference>
<feature type="transmembrane region" description="Helical" evidence="1">
    <location>
        <begin position="141"/>
        <end position="166"/>
    </location>
</feature>
<name>A0A914WVX0_9BILA</name>
<organism evidence="2 3">
    <name type="scientific">Plectus sambesii</name>
    <dbReference type="NCBI Taxonomy" id="2011161"/>
    <lineage>
        <taxon>Eukaryota</taxon>
        <taxon>Metazoa</taxon>
        <taxon>Ecdysozoa</taxon>
        <taxon>Nematoda</taxon>
        <taxon>Chromadorea</taxon>
        <taxon>Plectida</taxon>
        <taxon>Plectina</taxon>
        <taxon>Plectoidea</taxon>
        <taxon>Plectidae</taxon>
        <taxon>Plectus</taxon>
    </lineage>
</organism>
<protein>
    <submittedName>
        <fullName evidence="3">Uncharacterized protein</fullName>
    </submittedName>
</protein>
<evidence type="ECO:0000313" key="3">
    <source>
        <dbReference type="WBParaSite" id="PSAMB.scaffold5456size11642.g26638.t1"/>
    </source>
</evidence>
<dbReference type="AlphaFoldDB" id="A0A914WVX0"/>
<evidence type="ECO:0000313" key="2">
    <source>
        <dbReference type="Proteomes" id="UP000887566"/>
    </source>
</evidence>
<dbReference type="WBParaSite" id="PSAMB.scaffold5456size11642.g26638.t1">
    <property type="protein sequence ID" value="PSAMB.scaffold5456size11642.g26638.t1"/>
    <property type="gene ID" value="PSAMB.scaffold5456size11642.g26638"/>
</dbReference>
<accession>A0A914WVX0</accession>
<proteinExistence type="predicted"/>
<keyword evidence="1" id="KW-0472">Membrane</keyword>
<keyword evidence="1" id="KW-0812">Transmembrane</keyword>
<keyword evidence="1" id="KW-1133">Transmembrane helix</keyword>
<sequence length="180" mass="19818">MRDVTQWTVCGHNDHSSVGGGSSHQLAVNTPHCPADNDARFEQLHSTEADEPHAFNDQVVKTVRTVPVANMDMLPVYSENDPKYKCFPCVCINYKIGALIVAGVELALALVICILVVVYVNFIGENEMQDLTSADVKKAQIVLTLTDIVVLFLSVFVAICLLLGVIRQNVFLLIPYMIKT</sequence>
<feature type="transmembrane region" description="Helical" evidence="1">
    <location>
        <begin position="96"/>
        <end position="120"/>
    </location>
</feature>
<evidence type="ECO:0000256" key="1">
    <source>
        <dbReference type="SAM" id="Phobius"/>
    </source>
</evidence>